<protein>
    <submittedName>
        <fullName evidence="1">Uncharacterized protein</fullName>
    </submittedName>
</protein>
<proteinExistence type="predicted"/>
<dbReference type="EMBL" id="GBXM01023623">
    <property type="protein sequence ID" value="JAH84954.1"/>
    <property type="molecule type" value="Transcribed_RNA"/>
</dbReference>
<reference evidence="1" key="1">
    <citation type="submission" date="2014-11" db="EMBL/GenBank/DDBJ databases">
        <authorList>
            <person name="Amaro Gonzalez C."/>
        </authorList>
    </citation>
    <scope>NUCLEOTIDE SEQUENCE</scope>
</reference>
<sequence>MRCRARALKVTLWISRQEILLNVTGAL</sequence>
<evidence type="ECO:0000313" key="1">
    <source>
        <dbReference type="EMBL" id="JAH84954.1"/>
    </source>
</evidence>
<accession>A0A0E9W3K9</accession>
<organism evidence="1">
    <name type="scientific">Anguilla anguilla</name>
    <name type="common">European freshwater eel</name>
    <name type="synonym">Muraena anguilla</name>
    <dbReference type="NCBI Taxonomy" id="7936"/>
    <lineage>
        <taxon>Eukaryota</taxon>
        <taxon>Metazoa</taxon>
        <taxon>Chordata</taxon>
        <taxon>Craniata</taxon>
        <taxon>Vertebrata</taxon>
        <taxon>Euteleostomi</taxon>
        <taxon>Actinopterygii</taxon>
        <taxon>Neopterygii</taxon>
        <taxon>Teleostei</taxon>
        <taxon>Anguilliformes</taxon>
        <taxon>Anguillidae</taxon>
        <taxon>Anguilla</taxon>
    </lineage>
</organism>
<reference evidence="1" key="2">
    <citation type="journal article" date="2015" name="Fish Shellfish Immunol.">
        <title>Early steps in the European eel (Anguilla anguilla)-Vibrio vulnificus interaction in the gills: Role of the RtxA13 toxin.</title>
        <authorList>
            <person name="Callol A."/>
            <person name="Pajuelo D."/>
            <person name="Ebbesson L."/>
            <person name="Teles M."/>
            <person name="MacKenzie S."/>
            <person name="Amaro C."/>
        </authorList>
    </citation>
    <scope>NUCLEOTIDE SEQUENCE</scope>
</reference>
<dbReference type="AlphaFoldDB" id="A0A0E9W3K9"/>
<name>A0A0E9W3K9_ANGAN</name>